<dbReference type="GO" id="GO:0006826">
    <property type="term" value="P:iron ion transport"/>
    <property type="evidence" value="ECO:0007669"/>
    <property type="project" value="UniProtKB-KW"/>
</dbReference>
<gene>
    <name evidence="12" type="ORF">DI569_10985</name>
</gene>
<feature type="domain" description="TonB-dependent receptor-like beta-barrel" evidence="11">
    <location>
        <begin position="13"/>
        <end position="285"/>
    </location>
</feature>
<dbReference type="SUPFAM" id="SSF56935">
    <property type="entry name" value="Porins"/>
    <property type="match status" value="1"/>
</dbReference>
<accession>A0A2W5MVE3</accession>
<name>A0A2W5MVE3_SPHMC</name>
<dbReference type="Pfam" id="PF00593">
    <property type="entry name" value="TonB_dep_Rec_b-barrel"/>
    <property type="match status" value="1"/>
</dbReference>
<keyword evidence="12" id="KW-0675">Receptor</keyword>
<dbReference type="AlphaFoldDB" id="A0A2W5MVE3"/>
<dbReference type="Proteomes" id="UP000248597">
    <property type="component" value="Unassembled WGS sequence"/>
</dbReference>
<feature type="non-terminal residue" evidence="12">
    <location>
        <position position="1"/>
    </location>
</feature>
<keyword evidence="8" id="KW-0798">TonB box</keyword>
<evidence type="ECO:0000313" key="12">
    <source>
        <dbReference type="EMBL" id="PZQ21663.1"/>
    </source>
</evidence>
<keyword evidence="5" id="KW-0812">Transmembrane</keyword>
<keyword evidence="7" id="KW-0406">Ion transport</keyword>
<dbReference type="PANTHER" id="PTHR32552">
    <property type="entry name" value="FERRICHROME IRON RECEPTOR-RELATED"/>
    <property type="match status" value="1"/>
</dbReference>
<evidence type="ECO:0000259" key="11">
    <source>
        <dbReference type="Pfam" id="PF00593"/>
    </source>
</evidence>
<dbReference type="Gene3D" id="2.40.170.20">
    <property type="entry name" value="TonB-dependent receptor, beta-barrel domain"/>
    <property type="match status" value="1"/>
</dbReference>
<dbReference type="PANTHER" id="PTHR32552:SF81">
    <property type="entry name" value="TONB-DEPENDENT OUTER MEMBRANE RECEPTOR"/>
    <property type="match status" value="1"/>
</dbReference>
<keyword evidence="9" id="KW-0472">Membrane</keyword>
<evidence type="ECO:0000313" key="13">
    <source>
        <dbReference type="Proteomes" id="UP000248597"/>
    </source>
</evidence>
<keyword evidence="10" id="KW-0998">Cell outer membrane</keyword>
<keyword evidence="6" id="KW-0408">Iron</keyword>
<dbReference type="InterPro" id="IPR039426">
    <property type="entry name" value="TonB-dep_rcpt-like"/>
</dbReference>
<evidence type="ECO:0000256" key="5">
    <source>
        <dbReference type="ARBA" id="ARBA00022692"/>
    </source>
</evidence>
<evidence type="ECO:0000256" key="6">
    <source>
        <dbReference type="ARBA" id="ARBA00023004"/>
    </source>
</evidence>
<evidence type="ECO:0000256" key="8">
    <source>
        <dbReference type="ARBA" id="ARBA00023077"/>
    </source>
</evidence>
<sequence length="323" mass="34237">GAPTAPQRIAGVRNRQAEGSVFGQMSVPINAVLDLTLGGRVSVSRSAGQLIDDPDAISASSKTRISFVPTVAVDWQISDRVSLYANYQEGVRAGGFALAPNGEGTPVGQEFQSDELGQVELGVRWKQKDGEGLSLRAAVFGVDWSDIQADLIGADGLPYTVNIGNGRIIGLDGEIRWRVSPALSLSAAGFFNGSFLYDMPAPFDTPGRSSLPNIAENGARLAAEWRFDLARGISLTGDSSLRYVGKSDLGAGPLLNISQGDYIVADLGARVGVGRWGLSVDVSNIGDVRGNSFAFGNPFGVQLRNQMTPLRPRTVRVGLDVRF</sequence>
<dbReference type="InterPro" id="IPR000531">
    <property type="entry name" value="Beta-barrel_TonB"/>
</dbReference>
<evidence type="ECO:0000256" key="2">
    <source>
        <dbReference type="ARBA" id="ARBA00022448"/>
    </source>
</evidence>
<keyword evidence="2" id="KW-0813">Transport</keyword>
<dbReference type="GO" id="GO:0009279">
    <property type="term" value="C:cell outer membrane"/>
    <property type="evidence" value="ECO:0007669"/>
    <property type="project" value="UniProtKB-SubCell"/>
</dbReference>
<evidence type="ECO:0000256" key="9">
    <source>
        <dbReference type="ARBA" id="ARBA00023136"/>
    </source>
</evidence>
<protein>
    <submittedName>
        <fullName evidence="12">TonB-dependent receptor</fullName>
    </submittedName>
</protein>
<evidence type="ECO:0000256" key="10">
    <source>
        <dbReference type="ARBA" id="ARBA00023237"/>
    </source>
</evidence>
<evidence type="ECO:0000256" key="4">
    <source>
        <dbReference type="ARBA" id="ARBA00022496"/>
    </source>
</evidence>
<keyword evidence="4" id="KW-0410">Iron transport</keyword>
<evidence type="ECO:0000256" key="1">
    <source>
        <dbReference type="ARBA" id="ARBA00004571"/>
    </source>
</evidence>
<dbReference type="InterPro" id="IPR036942">
    <property type="entry name" value="Beta-barrel_TonB_sf"/>
</dbReference>
<organism evidence="12 13">
    <name type="scientific">Sphingopyxis macrogoltabida</name>
    <name type="common">Sphingomonas macrogoltabidus</name>
    <dbReference type="NCBI Taxonomy" id="33050"/>
    <lineage>
        <taxon>Bacteria</taxon>
        <taxon>Pseudomonadati</taxon>
        <taxon>Pseudomonadota</taxon>
        <taxon>Alphaproteobacteria</taxon>
        <taxon>Sphingomonadales</taxon>
        <taxon>Sphingomonadaceae</taxon>
        <taxon>Sphingopyxis</taxon>
    </lineage>
</organism>
<keyword evidence="3" id="KW-1134">Transmembrane beta strand</keyword>
<evidence type="ECO:0000256" key="3">
    <source>
        <dbReference type="ARBA" id="ARBA00022452"/>
    </source>
</evidence>
<dbReference type="EMBL" id="QFPJ01000025">
    <property type="protein sequence ID" value="PZQ21663.1"/>
    <property type="molecule type" value="Genomic_DNA"/>
</dbReference>
<comment type="subcellular location">
    <subcellularLocation>
        <location evidence="1">Cell outer membrane</location>
        <topology evidence="1">Multi-pass membrane protein</topology>
    </subcellularLocation>
</comment>
<proteinExistence type="predicted"/>
<evidence type="ECO:0000256" key="7">
    <source>
        <dbReference type="ARBA" id="ARBA00023065"/>
    </source>
</evidence>
<reference evidence="12 13" key="1">
    <citation type="submission" date="2017-08" db="EMBL/GenBank/DDBJ databases">
        <title>Infants hospitalized years apart are colonized by the same room-sourced microbial strains.</title>
        <authorList>
            <person name="Brooks B."/>
            <person name="Olm M.R."/>
            <person name="Firek B.A."/>
            <person name="Baker R."/>
            <person name="Thomas B.C."/>
            <person name="Morowitz M.J."/>
            <person name="Banfield J.F."/>
        </authorList>
    </citation>
    <scope>NUCLEOTIDE SEQUENCE [LARGE SCALE GENOMIC DNA]</scope>
    <source>
        <strain evidence="12">S2_005_003_R2_47</strain>
    </source>
</reference>
<comment type="caution">
    <text evidence="12">The sequence shown here is derived from an EMBL/GenBank/DDBJ whole genome shotgun (WGS) entry which is preliminary data.</text>
</comment>